<dbReference type="Gene3D" id="3.90.380.10">
    <property type="entry name" value="Naphthalene 1,2-dioxygenase Alpha Subunit, Chain A, domain 1"/>
    <property type="match status" value="2"/>
</dbReference>
<sequence>MTSDGQLIEKNSILLKVQINRVVIPKFSIDPDIRKASTLPTSFYRHPEVFEALREKVFYRSWHWMGDTSSLKEKGYATPSTLLPGFLDEPLLLSKDGEGRVHCLSNVCTHRGNLVVENAGKYRKLVCGYHGRRFGLDGKFEFMPEFAETLDFPRTCDDLHAFPVRQWGPFIFAGLTPAFDFQSVIDRMEERIGFMPLDKFKRDASRDKEYAIHAHWALYCDNYLEGFHIPFVHEDLNEVLDYGNYETVLFDHCNLQIGYAEGTDDIFDLPEGHVDHGKKVAAYYFWVFPNMMFNFYPWGLSVNIVNPIDLSKTKVSFLTYVYDASKLDKGAGTGLDKVEMEDEAVVEGVHKGIRSRFYQAGRFSPTRERGVHHFHSLLAHYLNREGEY</sequence>
<reference evidence="9" key="1">
    <citation type="journal article" date="2019" name="Int. J. Syst. Evol. Microbiol.">
        <title>The Global Catalogue of Microorganisms (GCM) 10K type strain sequencing project: providing services to taxonomists for standard genome sequencing and annotation.</title>
        <authorList>
            <consortium name="The Broad Institute Genomics Platform"/>
            <consortium name="The Broad Institute Genome Sequencing Center for Infectious Disease"/>
            <person name="Wu L."/>
            <person name="Ma J."/>
        </authorList>
    </citation>
    <scope>NUCLEOTIDE SEQUENCE [LARGE SCALE GENOMIC DNA]</scope>
    <source>
        <strain evidence="9">CGMCC 1.12606</strain>
    </source>
</reference>
<keyword evidence="9" id="KW-1185">Reference proteome</keyword>
<feature type="domain" description="Rieske" evidence="7">
    <location>
        <begin position="74"/>
        <end position="173"/>
    </location>
</feature>
<evidence type="ECO:0000256" key="6">
    <source>
        <dbReference type="ARBA" id="ARBA00023014"/>
    </source>
</evidence>
<dbReference type="EMBL" id="BMFH01000001">
    <property type="protein sequence ID" value="GGD47489.1"/>
    <property type="molecule type" value="Genomic_DNA"/>
</dbReference>
<dbReference type="Gene3D" id="2.102.10.10">
    <property type="entry name" value="Rieske [2Fe-2S] iron-sulphur domain"/>
    <property type="match status" value="1"/>
</dbReference>
<dbReference type="PROSITE" id="PS51296">
    <property type="entry name" value="RIESKE"/>
    <property type="match status" value="1"/>
</dbReference>
<dbReference type="Pfam" id="PF00848">
    <property type="entry name" value="Ring_hydroxyl_A"/>
    <property type="match status" value="1"/>
</dbReference>
<evidence type="ECO:0000256" key="3">
    <source>
        <dbReference type="ARBA" id="ARBA00022723"/>
    </source>
</evidence>
<keyword evidence="4" id="KW-0560">Oxidoreductase</keyword>
<dbReference type="Pfam" id="PF00355">
    <property type="entry name" value="Rieske"/>
    <property type="match status" value="1"/>
</dbReference>
<gene>
    <name evidence="8" type="ORF">GCM10011361_12820</name>
</gene>
<evidence type="ECO:0000256" key="1">
    <source>
        <dbReference type="ARBA" id="ARBA00001962"/>
    </source>
</evidence>
<keyword evidence="3" id="KW-0479">Metal-binding</keyword>
<protein>
    <submittedName>
        <fullName evidence="8">Choline monooxygenase</fullName>
    </submittedName>
</protein>
<organism evidence="8 9">
    <name type="scientific">Muriicola marianensis</name>
    <dbReference type="NCBI Taxonomy" id="1324801"/>
    <lineage>
        <taxon>Bacteria</taxon>
        <taxon>Pseudomonadati</taxon>
        <taxon>Bacteroidota</taxon>
        <taxon>Flavobacteriia</taxon>
        <taxon>Flavobacteriales</taxon>
        <taxon>Flavobacteriaceae</taxon>
        <taxon>Muriicola</taxon>
    </lineage>
</organism>
<dbReference type="CDD" id="cd03469">
    <property type="entry name" value="Rieske_RO_Alpha_N"/>
    <property type="match status" value="1"/>
</dbReference>
<keyword evidence="8" id="KW-0503">Monooxygenase</keyword>
<keyword evidence="6" id="KW-0411">Iron-sulfur</keyword>
<evidence type="ECO:0000259" key="7">
    <source>
        <dbReference type="PROSITE" id="PS51296"/>
    </source>
</evidence>
<evidence type="ECO:0000256" key="4">
    <source>
        <dbReference type="ARBA" id="ARBA00023002"/>
    </source>
</evidence>
<evidence type="ECO:0000256" key="5">
    <source>
        <dbReference type="ARBA" id="ARBA00023004"/>
    </source>
</evidence>
<dbReference type="InterPro" id="IPR017941">
    <property type="entry name" value="Rieske_2Fe-2S"/>
</dbReference>
<dbReference type="PANTHER" id="PTHR43756:SF5">
    <property type="entry name" value="CHOLINE MONOOXYGENASE, CHLOROPLASTIC"/>
    <property type="match status" value="1"/>
</dbReference>
<dbReference type="InterPro" id="IPR001663">
    <property type="entry name" value="Rng_hydr_dOase-A"/>
</dbReference>
<dbReference type="Proteomes" id="UP000625780">
    <property type="component" value="Unassembled WGS sequence"/>
</dbReference>
<keyword evidence="2" id="KW-0001">2Fe-2S</keyword>
<accession>A0ABQ1QX89</accession>
<evidence type="ECO:0000313" key="9">
    <source>
        <dbReference type="Proteomes" id="UP000625780"/>
    </source>
</evidence>
<evidence type="ECO:0000313" key="8">
    <source>
        <dbReference type="EMBL" id="GGD47489.1"/>
    </source>
</evidence>
<comment type="caution">
    <text evidence="8">The sequence shown here is derived from an EMBL/GenBank/DDBJ whole genome shotgun (WGS) entry which is preliminary data.</text>
</comment>
<dbReference type="PANTHER" id="PTHR43756">
    <property type="entry name" value="CHOLINE MONOOXYGENASE, CHLOROPLASTIC"/>
    <property type="match status" value="1"/>
</dbReference>
<dbReference type="InterPro" id="IPR036922">
    <property type="entry name" value="Rieske_2Fe-2S_sf"/>
</dbReference>
<proteinExistence type="predicted"/>
<dbReference type="GO" id="GO:0004497">
    <property type="term" value="F:monooxygenase activity"/>
    <property type="evidence" value="ECO:0007669"/>
    <property type="project" value="UniProtKB-KW"/>
</dbReference>
<dbReference type="SUPFAM" id="SSF55961">
    <property type="entry name" value="Bet v1-like"/>
    <property type="match status" value="1"/>
</dbReference>
<name>A0ABQ1QX89_9FLAO</name>
<comment type="cofactor">
    <cofactor evidence="1">
        <name>Fe cation</name>
        <dbReference type="ChEBI" id="CHEBI:24875"/>
    </cofactor>
</comment>
<evidence type="ECO:0000256" key="2">
    <source>
        <dbReference type="ARBA" id="ARBA00022714"/>
    </source>
</evidence>
<dbReference type="SUPFAM" id="SSF50022">
    <property type="entry name" value="ISP domain"/>
    <property type="match status" value="1"/>
</dbReference>
<keyword evidence="5" id="KW-0408">Iron</keyword>
<dbReference type="InterPro" id="IPR015879">
    <property type="entry name" value="Ring_hydroxy_dOase_asu_C_dom"/>
</dbReference>